<organism evidence="3 4">
    <name type="scientific">Phytophthora palmivora</name>
    <dbReference type="NCBI Taxonomy" id="4796"/>
    <lineage>
        <taxon>Eukaryota</taxon>
        <taxon>Sar</taxon>
        <taxon>Stramenopiles</taxon>
        <taxon>Oomycota</taxon>
        <taxon>Peronosporomycetes</taxon>
        <taxon>Peronosporales</taxon>
        <taxon>Peronosporaceae</taxon>
        <taxon>Phytophthora</taxon>
    </lineage>
</organism>
<accession>A0A2P4YL60</accession>
<reference evidence="3 4" key="1">
    <citation type="journal article" date="2017" name="Genome Biol. Evol.">
        <title>Phytophthora megakarya and P. palmivora, closely related causal agents of cacao black pod rot, underwent increases in genome sizes and gene numbers by different mechanisms.</title>
        <authorList>
            <person name="Ali S.S."/>
            <person name="Shao J."/>
            <person name="Lary D.J."/>
            <person name="Kronmiller B."/>
            <person name="Shen D."/>
            <person name="Strem M.D."/>
            <person name="Amoako-Attah I."/>
            <person name="Akrofi A.Y."/>
            <person name="Begoude B.A."/>
            <person name="Ten Hoopen G.M."/>
            <person name="Coulibaly K."/>
            <person name="Kebe B.I."/>
            <person name="Melnick R.L."/>
            <person name="Guiltinan M.J."/>
            <person name="Tyler B.M."/>
            <person name="Meinhardt L.W."/>
            <person name="Bailey B.A."/>
        </authorList>
    </citation>
    <scope>NUCLEOTIDE SEQUENCE [LARGE SCALE GENOMIC DNA]</scope>
    <source>
        <strain evidence="4">sbr112.9</strain>
    </source>
</reference>
<dbReference type="EMBL" id="NCKW01001981">
    <property type="protein sequence ID" value="POM78523.1"/>
    <property type="molecule type" value="Genomic_DNA"/>
</dbReference>
<evidence type="ECO:0000256" key="1">
    <source>
        <dbReference type="SAM" id="Coils"/>
    </source>
</evidence>
<gene>
    <name evidence="3" type="ORF">PHPALM_3945</name>
</gene>
<feature type="compositionally biased region" description="Polar residues" evidence="2">
    <location>
        <begin position="415"/>
        <end position="424"/>
    </location>
</feature>
<evidence type="ECO:0000313" key="4">
    <source>
        <dbReference type="Proteomes" id="UP000237271"/>
    </source>
</evidence>
<dbReference type="OrthoDB" id="128387at2759"/>
<proteinExistence type="predicted"/>
<comment type="caution">
    <text evidence="3">The sequence shown here is derived from an EMBL/GenBank/DDBJ whole genome shotgun (WGS) entry which is preliminary data.</text>
</comment>
<evidence type="ECO:0000256" key="2">
    <source>
        <dbReference type="SAM" id="MobiDB-lite"/>
    </source>
</evidence>
<feature type="coiled-coil region" evidence="1">
    <location>
        <begin position="449"/>
        <end position="476"/>
    </location>
</feature>
<feature type="region of interest" description="Disordered" evidence="2">
    <location>
        <begin position="320"/>
        <end position="347"/>
    </location>
</feature>
<feature type="region of interest" description="Disordered" evidence="2">
    <location>
        <begin position="414"/>
        <end position="433"/>
    </location>
</feature>
<evidence type="ECO:0000313" key="3">
    <source>
        <dbReference type="EMBL" id="POM78523.1"/>
    </source>
</evidence>
<keyword evidence="4" id="KW-1185">Reference proteome</keyword>
<protein>
    <submittedName>
        <fullName evidence="3">Uncharacterized protein</fullName>
    </submittedName>
</protein>
<keyword evidence="1" id="KW-0175">Coiled coil</keyword>
<dbReference type="Proteomes" id="UP000237271">
    <property type="component" value="Unassembled WGS sequence"/>
</dbReference>
<sequence>MTSIGDHLLSQQYAHLAKAGDALLVEPCLSDEDAERLVDAYERNDTSEAEFLAMITQSRPFTPPSTTHAVLIDSGAYSSAVAIPTVFKSLIHDNANAALKETFAEHGISMVQKASTGGVLLHVTTREAERKLAGQEVMLLGRKFTIKRQSPMAKKFFLDVFGVGSTETANQLYMSFAALGARPLFLTPRDVNMKTQAATPTWRFYFGQDEPPSCLIVNGFVTNQLMYGRKLFLAHGGRSLAPPERARGYKKSSYAITLPYASICERNRAQTQAQPHAVGGGLSTKARRHDVVKPALTIAARPMQSYPDRSPAVDFYKVSSVSTAQEPHDNRDQPTPSASDDYEGGGMDTEMISASSDEDVDMARHLETGFKRIERSFADKNPFAELENVDCEFEDFQPDAPSDMTPGFLIVPTLSRPTPSQEPQPTKRRSANLNKPDKLQVAAEDAVLVDATEAQLEQHEDRMTQNMQHLDSVKNQLSETKNMDKVVESMRTFPTAWSTAICSDLNDGGVNFSELTDIHLLDRILAANMHNAKMSFYERVEASQLPLGKTRTTYMKWLNGALDGQPDQVKNQWEIFRLLSSFEPLVMSTLPVHIWIQQVVEVSCWRS</sequence>
<dbReference type="AlphaFoldDB" id="A0A2P4YL60"/>
<name>A0A2P4YL60_9STRA</name>